<accession>A0A9D4QWP9</accession>
<dbReference type="AlphaFoldDB" id="A0A9D4QWP9"/>
<evidence type="ECO:0000313" key="3">
    <source>
        <dbReference type="Proteomes" id="UP000828390"/>
    </source>
</evidence>
<proteinExistence type="predicted"/>
<feature type="transmembrane region" description="Helical" evidence="1">
    <location>
        <begin position="7"/>
        <end position="24"/>
    </location>
</feature>
<gene>
    <name evidence="2" type="ORF">DPMN_088767</name>
</gene>
<keyword evidence="1" id="KW-0812">Transmembrane</keyword>
<comment type="caution">
    <text evidence="2">The sequence shown here is derived from an EMBL/GenBank/DDBJ whole genome shotgun (WGS) entry which is preliminary data.</text>
</comment>
<dbReference type="EMBL" id="JAIWYP010000003">
    <property type="protein sequence ID" value="KAH3846466.1"/>
    <property type="molecule type" value="Genomic_DNA"/>
</dbReference>
<keyword evidence="1" id="KW-1133">Transmembrane helix</keyword>
<organism evidence="2 3">
    <name type="scientific">Dreissena polymorpha</name>
    <name type="common">Zebra mussel</name>
    <name type="synonym">Mytilus polymorpha</name>
    <dbReference type="NCBI Taxonomy" id="45954"/>
    <lineage>
        <taxon>Eukaryota</taxon>
        <taxon>Metazoa</taxon>
        <taxon>Spiralia</taxon>
        <taxon>Lophotrochozoa</taxon>
        <taxon>Mollusca</taxon>
        <taxon>Bivalvia</taxon>
        <taxon>Autobranchia</taxon>
        <taxon>Heteroconchia</taxon>
        <taxon>Euheterodonta</taxon>
        <taxon>Imparidentia</taxon>
        <taxon>Neoheterodontei</taxon>
        <taxon>Myida</taxon>
        <taxon>Dreissenoidea</taxon>
        <taxon>Dreissenidae</taxon>
        <taxon>Dreissena</taxon>
    </lineage>
</organism>
<reference evidence="2" key="1">
    <citation type="journal article" date="2019" name="bioRxiv">
        <title>The Genome of the Zebra Mussel, Dreissena polymorpha: A Resource for Invasive Species Research.</title>
        <authorList>
            <person name="McCartney M.A."/>
            <person name="Auch B."/>
            <person name="Kono T."/>
            <person name="Mallez S."/>
            <person name="Zhang Y."/>
            <person name="Obille A."/>
            <person name="Becker A."/>
            <person name="Abrahante J.E."/>
            <person name="Garbe J."/>
            <person name="Badalamenti J.P."/>
            <person name="Herman A."/>
            <person name="Mangelson H."/>
            <person name="Liachko I."/>
            <person name="Sullivan S."/>
            <person name="Sone E.D."/>
            <person name="Koren S."/>
            <person name="Silverstein K.A.T."/>
            <person name="Beckman K.B."/>
            <person name="Gohl D.M."/>
        </authorList>
    </citation>
    <scope>NUCLEOTIDE SEQUENCE</scope>
    <source>
        <strain evidence="2">Duluth1</strain>
        <tissue evidence="2">Whole animal</tissue>
    </source>
</reference>
<keyword evidence="1" id="KW-0472">Membrane</keyword>
<evidence type="ECO:0000256" key="1">
    <source>
        <dbReference type="SAM" id="Phobius"/>
    </source>
</evidence>
<evidence type="ECO:0000313" key="2">
    <source>
        <dbReference type="EMBL" id="KAH3846466.1"/>
    </source>
</evidence>
<dbReference type="Proteomes" id="UP000828390">
    <property type="component" value="Unassembled WGS sequence"/>
</dbReference>
<protein>
    <submittedName>
        <fullName evidence="2">Uncharacterized protein</fullName>
    </submittedName>
</protein>
<reference evidence="2" key="2">
    <citation type="submission" date="2020-11" db="EMBL/GenBank/DDBJ databases">
        <authorList>
            <person name="McCartney M.A."/>
            <person name="Auch B."/>
            <person name="Kono T."/>
            <person name="Mallez S."/>
            <person name="Becker A."/>
            <person name="Gohl D.M."/>
            <person name="Silverstein K.A.T."/>
            <person name="Koren S."/>
            <person name="Bechman K.B."/>
            <person name="Herman A."/>
            <person name="Abrahante J.E."/>
            <person name="Garbe J."/>
        </authorList>
    </citation>
    <scope>NUCLEOTIDE SEQUENCE</scope>
    <source>
        <strain evidence="2">Duluth1</strain>
        <tissue evidence="2">Whole animal</tissue>
    </source>
</reference>
<keyword evidence="3" id="KW-1185">Reference proteome</keyword>
<sequence>MMVRLNFIVSAANCAVFPVSYIVRTLHVPMVVVVLVGMMVFSLTASCLLWLSTTRVMRPPAGGPPSVWRFCSNKVSTL</sequence>
<name>A0A9D4QWP9_DREPO</name>
<feature type="transmembrane region" description="Helical" evidence="1">
    <location>
        <begin position="30"/>
        <end position="51"/>
    </location>
</feature>